<keyword evidence="7" id="KW-1185">Reference proteome</keyword>
<feature type="region of interest" description="Disordered" evidence="3">
    <location>
        <begin position="480"/>
        <end position="502"/>
    </location>
</feature>
<feature type="signal peptide" evidence="4">
    <location>
        <begin position="1"/>
        <end position="19"/>
    </location>
</feature>
<dbReference type="GO" id="GO:0005085">
    <property type="term" value="F:guanyl-nucleotide exchange factor activity"/>
    <property type="evidence" value="ECO:0007669"/>
    <property type="project" value="TreeGrafter"/>
</dbReference>
<evidence type="ECO:0000259" key="5">
    <source>
        <dbReference type="Pfam" id="PF25390"/>
    </source>
</evidence>
<evidence type="ECO:0000313" key="7">
    <source>
        <dbReference type="Proteomes" id="UP001150924"/>
    </source>
</evidence>
<protein>
    <recommendedName>
        <fullName evidence="5">RCC1-like domain-containing protein</fullName>
    </recommendedName>
</protein>
<comment type="caution">
    <text evidence="6">The sequence shown here is derived from an EMBL/GenBank/DDBJ whole genome shotgun (WGS) entry which is preliminary data.</text>
</comment>
<gene>
    <name evidence="6" type="ORF">OV079_20920</name>
</gene>
<dbReference type="PRINTS" id="PR00633">
    <property type="entry name" value="RCCNDNSATION"/>
</dbReference>
<keyword evidence="4" id="KW-0732">Signal</keyword>
<dbReference type="GO" id="GO:0005737">
    <property type="term" value="C:cytoplasm"/>
    <property type="evidence" value="ECO:0007669"/>
    <property type="project" value="TreeGrafter"/>
</dbReference>
<dbReference type="Pfam" id="PF25390">
    <property type="entry name" value="WD40_RLD"/>
    <property type="match status" value="1"/>
</dbReference>
<evidence type="ECO:0000313" key="6">
    <source>
        <dbReference type="EMBL" id="MCY1007974.1"/>
    </source>
</evidence>
<dbReference type="InterPro" id="IPR058923">
    <property type="entry name" value="RCC1-like_dom"/>
</dbReference>
<dbReference type="AlphaFoldDB" id="A0A9X3ERC1"/>
<dbReference type="SUPFAM" id="SSF50985">
    <property type="entry name" value="RCC1/BLIP-II"/>
    <property type="match status" value="3"/>
</dbReference>
<evidence type="ECO:0000256" key="1">
    <source>
        <dbReference type="ARBA" id="ARBA00022658"/>
    </source>
</evidence>
<dbReference type="RefSeq" id="WP_267770625.1">
    <property type="nucleotide sequence ID" value="NZ_JAPNKE010000002.1"/>
</dbReference>
<dbReference type="PANTHER" id="PTHR45982">
    <property type="entry name" value="REGULATOR OF CHROMOSOME CONDENSATION"/>
    <property type="match status" value="1"/>
</dbReference>
<dbReference type="EMBL" id="JAPNKE010000002">
    <property type="protein sequence ID" value="MCY1007974.1"/>
    <property type="molecule type" value="Genomic_DNA"/>
</dbReference>
<dbReference type="InterPro" id="IPR009091">
    <property type="entry name" value="RCC1/BLIP-II"/>
</dbReference>
<dbReference type="PROSITE" id="PS50012">
    <property type="entry name" value="RCC1_3"/>
    <property type="match status" value="7"/>
</dbReference>
<evidence type="ECO:0000256" key="3">
    <source>
        <dbReference type="SAM" id="MobiDB-lite"/>
    </source>
</evidence>
<feature type="domain" description="RCC1-like" evidence="5">
    <location>
        <begin position="231"/>
        <end position="536"/>
    </location>
</feature>
<evidence type="ECO:0000256" key="4">
    <source>
        <dbReference type="SAM" id="SignalP"/>
    </source>
</evidence>
<dbReference type="InterPro" id="IPR000408">
    <property type="entry name" value="Reg_chr_condens"/>
</dbReference>
<keyword evidence="2" id="KW-0677">Repeat</keyword>
<accession>A0A9X3ERC1</accession>
<dbReference type="Proteomes" id="UP001150924">
    <property type="component" value="Unassembled WGS sequence"/>
</dbReference>
<proteinExistence type="predicted"/>
<organism evidence="6 7">
    <name type="scientific">Nannocystis pusilla</name>
    <dbReference type="NCBI Taxonomy" id="889268"/>
    <lineage>
        <taxon>Bacteria</taxon>
        <taxon>Pseudomonadati</taxon>
        <taxon>Myxococcota</taxon>
        <taxon>Polyangia</taxon>
        <taxon>Nannocystales</taxon>
        <taxon>Nannocystaceae</taxon>
        <taxon>Nannocystis</taxon>
    </lineage>
</organism>
<name>A0A9X3ERC1_9BACT</name>
<feature type="chain" id="PRO_5040727858" description="RCC1-like domain-containing protein" evidence="4">
    <location>
        <begin position="20"/>
        <end position="740"/>
    </location>
</feature>
<dbReference type="Gene3D" id="2.130.10.30">
    <property type="entry name" value="Regulator of chromosome condensation 1/beta-lactamase-inhibitor protein II"/>
    <property type="match status" value="4"/>
</dbReference>
<dbReference type="Pfam" id="PF13540">
    <property type="entry name" value="RCC1_2"/>
    <property type="match status" value="1"/>
</dbReference>
<dbReference type="PANTHER" id="PTHR45982:SF1">
    <property type="entry name" value="REGULATOR OF CHROMOSOME CONDENSATION"/>
    <property type="match status" value="1"/>
</dbReference>
<keyword evidence="1" id="KW-0344">Guanine-nucleotide releasing factor</keyword>
<dbReference type="Pfam" id="PF00415">
    <property type="entry name" value="RCC1"/>
    <property type="match status" value="3"/>
</dbReference>
<evidence type="ECO:0000256" key="2">
    <source>
        <dbReference type="ARBA" id="ARBA00022737"/>
    </source>
</evidence>
<reference evidence="6" key="1">
    <citation type="submission" date="2022-11" db="EMBL/GenBank/DDBJ databases">
        <title>Minimal conservation of predation-associated metabolite biosynthetic gene clusters underscores biosynthetic potential of Myxococcota including descriptions for ten novel species: Archangium lansinium sp. nov., Myxococcus landrumus sp. nov., Nannocystis bai.</title>
        <authorList>
            <person name="Ahearne A."/>
            <person name="Stevens C."/>
            <person name="Phillips K."/>
        </authorList>
    </citation>
    <scope>NUCLEOTIDE SEQUENCE</scope>
    <source>
        <strain evidence="6">Na p29</strain>
    </source>
</reference>
<dbReference type="InterPro" id="IPR051553">
    <property type="entry name" value="Ran_GTPase-activating"/>
</dbReference>
<sequence>MKTLRLGLGWLLALTPACADRGREPAGTPPAVGDRDGDEITAAGPTLALGVGHTCALQRGEVYCWGYGAHGQLGLGDRRDRSEPTRVPGLTDVVALAAGTWHTCALRRGGDVLCWGDGSLGQLGDGALGTRPRPSPVAGLRARAIAAGGSHTCAIDHVRKVLCWGSNYRGESGPGQAALARPTAVPGVPAADAVVLGDSYACARAGGDVTCWGADPLRDGHDTAAAELPALAGAVRLAAGGDHLCAVGRDGHVLCIGTGSEGQLGDGRPPTREPARSPHGIAVARPRVAEVVDLDDAVSAAVGGESACALRRTGALACWGENRDGQLGDGSKRPRDRPGPVVELADVVELAVGSAHACVRRERGEVACWGYDEFAQAGPRPPATAVPPAVHPIAATGLAVGQVHACAWNDGGAWCWGDDTYGQLGDGARARRDAPTAVPGLGRVRELVVGARHTCALEHGGTVMCWGDDTFGQLAGRGVPRGEPVDEHAGPLPLPPVDTRSRARPGPVAGLADVVDLAAYEHRTCALRRGGAVVCWHAFAEAPLAQERTIAGAVELVVGAAHACSRDASGKVRCWGANHSGRLGDGTTESRDADVAVRGLDDAVALAAGRLHTCALRRGGDVVCWGDGMLGQLGDGSRADRAAPTRVPDLGPARAVAAGEDATCAIGQAGRVHCWGDGAGGGGRFAPELVGDAPAEVLAVGAHGACSGDGERVVCRGAGLSPQRPRTWDVVTKPRAIPLP</sequence>